<reference evidence="1 2" key="1">
    <citation type="journal article" date="2018" name="Nat. Biotechnol.">
        <title>A standardized bacterial taxonomy based on genome phylogeny substantially revises the tree of life.</title>
        <authorList>
            <person name="Parks D.H."/>
            <person name="Chuvochina M."/>
            <person name="Waite D.W."/>
            <person name="Rinke C."/>
            <person name="Skarshewski A."/>
            <person name="Chaumeil P.A."/>
            <person name="Hugenholtz P."/>
        </authorList>
    </citation>
    <scope>NUCLEOTIDE SEQUENCE [LARGE SCALE GENOMIC DNA]</scope>
    <source>
        <strain evidence="1">UBA11701</strain>
    </source>
</reference>
<accession>A0A3D0ZQ64</accession>
<gene>
    <name evidence="1" type="ORF">DEP93_02615</name>
</gene>
<dbReference type="Gene3D" id="2.60.120.1140">
    <property type="entry name" value="Protein of unknown function DUF192"/>
    <property type="match status" value="1"/>
</dbReference>
<sequence length="164" mass="18926">MFKQYLPYIMLTVVLALGIYLASVAHEKDVPLTPGAKYYTVKFDNGVTLKTEVAETKEELKTGLMFREKLPKNTGMFFIFGMEFKYTFWMKNTLIPLDIIWINGRMEVVDVLTNVPPCVTEECPTYSPEYPAKYVIETPGKWAVWKKIYPGMKITVYREDGAQL</sequence>
<comment type="caution">
    <text evidence="1">The sequence shown here is derived from an EMBL/GenBank/DDBJ whole genome shotgun (WGS) entry which is preliminary data.</text>
</comment>
<dbReference type="PANTHER" id="PTHR37953:SF1">
    <property type="entry name" value="UPF0127 PROTEIN MJ1496"/>
    <property type="match status" value="1"/>
</dbReference>
<dbReference type="InterPro" id="IPR003795">
    <property type="entry name" value="DUF192"/>
</dbReference>
<dbReference type="AlphaFoldDB" id="A0A3D0ZQ64"/>
<name>A0A3D0ZQ64_UNCKA</name>
<organism evidence="1 2">
    <name type="scientific">candidate division WWE3 bacterium</name>
    <dbReference type="NCBI Taxonomy" id="2053526"/>
    <lineage>
        <taxon>Bacteria</taxon>
        <taxon>Katanobacteria</taxon>
    </lineage>
</organism>
<evidence type="ECO:0000313" key="2">
    <source>
        <dbReference type="Proteomes" id="UP000263336"/>
    </source>
</evidence>
<dbReference type="PANTHER" id="PTHR37953">
    <property type="entry name" value="UPF0127 PROTEIN MJ1496"/>
    <property type="match status" value="1"/>
</dbReference>
<evidence type="ECO:0000313" key="1">
    <source>
        <dbReference type="EMBL" id="HCC42339.1"/>
    </source>
</evidence>
<dbReference type="EMBL" id="DOZN01000017">
    <property type="protein sequence ID" value="HCC42339.1"/>
    <property type="molecule type" value="Genomic_DNA"/>
</dbReference>
<protein>
    <submittedName>
        <fullName evidence="1">DUF192 domain-containing protein</fullName>
    </submittedName>
</protein>
<dbReference type="Proteomes" id="UP000263336">
    <property type="component" value="Unassembled WGS sequence"/>
</dbReference>
<proteinExistence type="predicted"/>
<dbReference type="Pfam" id="PF02643">
    <property type="entry name" value="DUF192"/>
    <property type="match status" value="1"/>
</dbReference>
<dbReference type="InterPro" id="IPR038695">
    <property type="entry name" value="Saro_0823-like_sf"/>
</dbReference>